<dbReference type="RefSeq" id="WP_207655605.1">
    <property type="nucleotide sequence ID" value="NZ_BFAV01000150.1"/>
</dbReference>
<dbReference type="AlphaFoldDB" id="A0A2L2XED1"/>
<feature type="domain" description="AMP-dependent synthetase/ligase" evidence="3">
    <location>
        <begin position="14"/>
        <end position="368"/>
    </location>
</feature>
<gene>
    <name evidence="5" type="ORF">DCCM_3849</name>
</gene>
<dbReference type="Gene3D" id="3.40.50.12780">
    <property type="entry name" value="N-terminal domain of ligase-like"/>
    <property type="match status" value="1"/>
</dbReference>
<protein>
    <submittedName>
        <fullName evidence="5">O-succinylbenzoic acid--CoA ligase</fullName>
    </submittedName>
</protein>
<evidence type="ECO:0000313" key="6">
    <source>
        <dbReference type="Proteomes" id="UP000239549"/>
    </source>
</evidence>
<dbReference type="NCBIfam" id="NF004837">
    <property type="entry name" value="PRK06187.1"/>
    <property type="match status" value="1"/>
</dbReference>
<evidence type="ECO:0000256" key="1">
    <source>
        <dbReference type="ARBA" id="ARBA00006432"/>
    </source>
</evidence>
<keyword evidence="6" id="KW-1185">Reference proteome</keyword>
<dbReference type="PANTHER" id="PTHR43767:SF1">
    <property type="entry name" value="NONRIBOSOMAL PEPTIDE SYNTHASE PES1 (EUROFUNG)-RELATED"/>
    <property type="match status" value="1"/>
</dbReference>
<evidence type="ECO:0000313" key="5">
    <source>
        <dbReference type="EMBL" id="GBF34729.1"/>
    </source>
</evidence>
<keyword evidence="2 5" id="KW-0436">Ligase</keyword>
<dbReference type="SUPFAM" id="SSF56801">
    <property type="entry name" value="Acetyl-CoA synthetase-like"/>
    <property type="match status" value="1"/>
</dbReference>
<dbReference type="Proteomes" id="UP000239549">
    <property type="component" value="Unassembled WGS sequence"/>
</dbReference>
<comment type="similarity">
    <text evidence="1">Belongs to the ATP-dependent AMP-binding enzyme family.</text>
</comment>
<dbReference type="Pfam" id="PF13193">
    <property type="entry name" value="AMP-binding_C"/>
    <property type="match status" value="1"/>
</dbReference>
<dbReference type="InterPro" id="IPR050237">
    <property type="entry name" value="ATP-dep_AMP-bd_enzyme"/>
</dbReference>
<dbReference type="InterPro" id="IPR042099">
    <property type="entry name" value="ANL_N_sf"/>
</dbReference>
<reference evidence="6" key="1">
    <citation type="submission" date="2018-02" db="EMBL/GenBank/DDBJ databases">
        <title>Genome sequence of Desulfocucumis palustris strain NAW-5.</title>
        <authorList>
            <person name="Watanabe M."/>
            <person name="Kojima H."/>
            <person name="Fukui M."/>
        </authorList>
    </citation>
    <scope>NUCLEOTIDE SEQUENCE [LARGE SCALE GENOMIC DNA]</scope>
    <source>
        <strain evidence="6">NAW-5</strain>
    </source>
</reference>
<dbReference type="InterPro" id="IPR045851">
    <property type="entry name" value="AMP-bd_C_sf"/>
</dbReference>
<dbReference type="Gene3D" id="3.30.300.30">
    <property type="match status" value="1"/>
</dbReference>
<evidence type="ECO:0000259" key="4">
    <source>
        <dbReference type="Pfam" id="PF13193"/>
    </source>
</evidence>
<proteinExistence type="inferred from homology"/>
<evidence type="ECO:0000259" key="3">
    <source>
        <dbReference type="Pfam" id="PF00501"/>
    </source>
</evidence>
<dbReference type="GO" id="GO:0016878">
    <property type="term" value="F:acid-thiol ligase activity"/>
    <property type="evidence" value="ECO:0007669"/>
    <property type="project" value="UniProtKB-ARBA"/>
</dbReference>
<accession>A0A2L2XED1</accession>
<feature type="domain" description="AMP-binding enzyme C-terminal" evidence="4">
    <location>
        <begin position="418"/>
        <end position="493"/>
    </location>
</feature>
<evidence type="ECO:0000256" key="2">
    <source>
        <dbReference type="ARBA" id="ARBA00022598"/>
    </source>
</evidence>
<organism evidence="5 6">
    <name type="scientific">Desulfocucumis palustris</name>
    <dbReference type="NCBI Taxonomy" id="1898651"/>
    <lineage>
        <taxon>Bacteria</taxon>
        <taxon>Bacillati</taxon>
        <taxon>Bacillota</taxon>
        <taxon>Clostridia</taxon>
        <taxon>Eubacteriales</taxon>
        <taxon>Desulfocucumaceae</taxon>
        <taxon>Desulfocucumis</taxon>
    </lineage>
</organism>
<dbReference type="InterPro" id="IPR025110">
    <property type="entry name" value="AMP-bd_C"/>
</dbReference>
<dbReference type="FunFam" id="3.30.300.30:FF:000008">
    <property type="entry name" value="2,3-dihydroxybenzoate-AMP ligase"/>
    <property type="match status" value="1"/>
</dbReference>
<dbReference type="Pfam" id="PF00501">
    <property type="entry name" value="AMP-binding"/>
    <property type="match status" value="1"/>
</dbReference>
<comment type="caution">
    <text evidence="5">The sequence shown here is derived from an EMBL/GenBank/DDBJ whole genome shotgun (WGS) entry which is preliminary data.</text>
</comment>
<dbReference type="PROSITE" id="PS00455">
    <property type="entry name" value="AMP_BINDING"/>
    <property type="match status" value="1"/>
</dbReference>
<sequence>MNSKINIGGMLANRAYLSPELECFVGEGVRYTFKQANQRVNQLTHYLKGKAIYPGDRVAILGKNRHQYVTSIFAIAKADAVTVPLNWRLHPAEMEYILNNSGTACIIYDEEFAPVIDQLRSQTGVREFIRIGGRGGDTGFEEALAGSPDGEPLFVSGDQDTAIIMYTSGTTGKPKGAMLTHSNLFFVTAGHCHTINWKYKDRFLSIAPLFHIGGLAPMITNIHCGTTTVFLADFDPFKVWELVEKERITHMMTVPLMTAAMLKVPGLGQKNLSSLEHIVCGGSMVPEGIFTEYRKLGIEVENVLGTTEYAGAVTFWTHDMGWDKHTSVGKPVFHGDVKIVDPETRIELPNGQIGEICIMGPQLFKGYWNNSEATDAVLAGGCYYSGDLGLKDEQGFIYVVDRLKDMIISGGENIYPAELEAVIAGHPGVAEVAVVGKKDQKWGEIPVAFVVKSAGSELTENDVMGICLDRLARFKSVKEVVFLDSLPRNGVGKLMKHMLRDRLN</sequence>
<dbReference type="PANTHER" id="PTHR43767">
    <property type="entry name" value="LONG-CHAIN-FATTY-ACID--COA LIGASE"/>
    <property type="match status" value="1"/>
</dbReference>
<dbReference type="InterPro" id="IPR000873">
    <property type="entry name" value="AMP-dep_synth/lig_dom"/>
</dbReference>
<dbReference type="EMBL" id="BFAV01000150">
    <property type="protein sequence ID" value="GBF34729.1"/>
    <property type="molecule type" value="Genomic_DNA"/>
</dbReference>
<name>A0A2L2XED1_9FIRM</name>
<dbReference type="InterPro" id="IPR020845">
    <property type="entry name" value="AMP-binding_CS"/>
</dbReference>